<reference evidence="4 5" key="1">
    <citation type="submission" date="2016-07" db="EMBL/GenBank/DDBJ databases">
        <title>Caryophanon latum genome sequencing.</title>
        <authorList>
            <person name="Verma A."/>
            <person name="Pal Y."/>
            <person name="Krishnamurthi S."/>
        </authorList>
    </citation>
    <scope>NUCLEOTIDE SEQUENCE [LARGE SCALE GENOMIC DNA]</scope>
    <source>
        <strain evidence="4 5">DSM 14151</strain>
    </source>
</reference>
<evidence type="ECO:0000313" key="5">
    <source>
        <dbReference type="Proteomes" id="UP000093482"/>
    </source>
</evidence>
<keyword evidence="5" id="KW-1185">Reference proteome</keyword>
<dbReference type="PANTHER" id="PTHR40038:SF1">
    <property type="entry name" value="MEMBRANE-ASSOCIATED PROTEIN TCAA"/>
    <property type="match status" value="1"/>
</dbReference>
<name>A0A1C0YTA0_9BACL</name>
<feature type="region of interest" description="Disordered" evidence="1">
    <location>
        <begin position="63"/>
        <end position="82"/>
    </location>
</feature>
<evidence type="ECO:0000259" key="3">
    <source>
        <dbReference type="Pfam" id="PF22819"/>
    </source>
</evidence>
<dbReference type="InterPro" id="IPR054528">
    <property type="entry name" value="TcaA_5th"/>
</dbReference>
<evidence type="ECO:0000313" key="4">
    <source>
        <dbReference type="EMBL" id="OCS90408.1"/>
    </source>
</evidence>
<comment type="caution">
    <text evidence="4">The sequence shown here is derived from an EMBL/GenBank/DDBJ whole genome shotgun (WGS) entry which is preliminary data.</text>
</comment>
<dbReference type="Pfam" id="PF22819">
    <property type="entry name" value="TcaA_5th"/>
    <property type="match status" value="1"/>
</dbReference>
<gene>
    <name evidence="4" type="ORF">A6K76_11120</name>
</gene>
<keyword evidence="2" id="KW-0812">Transmembrane</keyword>
<feature type="transmembrane region" description="Helical" evidence="2">
    <location>
        <begin position="88"/>
        <end position="109"/>
    </location>
</feature>
<dbReference type="Proteomes" id="UP000093482">
    <property type="component" value="Unassembled WGS sequence"/>
</dbReference>
<protein>
    <recommendedName>
        <fullName evidence="3">TcaA protein NTF2-like domain-containing protein</fullName>
    </recommendedName>
</protein>
<dbReference type="EMBL" id="MATO01000037">
    <property type="protein sequence ID" value="OCS90408.1"/>
    <property type="molecule type" value="Genomic_DNA"/>
</dbReference>
<dbReference type="OrthoDB" id="2438161at2"/>
<dbReference type="AlphaFoldDB" id="A0A1C0YTA0"/>
<evidence type="ECO:0000256" key="2">
    <source>
        <dbReference type="SAM" id="Phobius"/>
    </source>
</evidence>
<dbReference type="PANTHER" id="PTHR40038">
    <property type="entry name" value="MEMBRANE-ASSOCIATED PROTEIN TCAA"/>
    <property type="match status" value="1"/>
</dbReference>
<organism evidence="4 5">
    <name type="scientific">Caryophanon latum</name>
    <dbReference type="NCBI Taxonomy" id="33977"/>
    <lineage>
        <taxon>Bacteria</taxon>
        <taxon>Bacillati</taxon>
        <taxon>Bacillota</taxon>
        <taxon>Bacilli</taxon>
        <taxon>Bacillales</taxon>
        <taxon>Caryophanaceae</taxon>
        <taxon>Caryophanon</taxon>
    </lineage>
</organism>
<evidence type="ECO:0000256" key="1">
    <source>
        <dbReference type="SAM" id="MobiDB-lite"/>
    </source>
</evidence>
<keyword evidence="2" id="KW-0472">Membrane</keyword>
<proteinExistence type="predicted"/>
<keyword evidence="2" id="KW-1133">Transmembrane helix</keyword>
<feature type="domain" description="TcaA protein NTF2-like" evidence="3">
    <location>
        <begin position="399"/>
        <end position="507"/>
    </location>
</feature>
<dbReference type="RefSeq" id="WP_066464616.1">
    <property type="nucleotide sequence ID" value="NZ_MATO01000037.1"/>
</dbReference>
<accession>A0A1C0YTA0</accession>
<sequence length="510" mass="56892">MNPNICPNEACRQQNDAHVKFCIHCGHTLAARQNKLVCQHDYEGDAAFCRRCGERRPFPRSFNKPTTVAAARPEATTPKIEKKRSRKALLPLVLIAIFAMLSGGTWVAASSYFANEKQLVEQLQQAADTQNTELFLDALTIDASDEQKEAYETYIHESDVLSNRVQSILSALDVLKNDERTSITTAISSATVNEYVITKEKKLGLFPYYSISPLPFEVVATTNIQDAYVQLDSEEQKIDEATILGHYLPGQYMYTAVWKSPFGSTEEPYALHVTPTEQNELDANFGLYEVAVPDAVYDDFTYYVNGVALDKATYAPDNVLYIPEGVTITLTASFTEDGIAYESDPLEINSDMYMTVMFPEHDAKITAQEQAQAAQQQAAEEVQIAQQVAVEQAQTEQQAEAEINNLLQQYLSMYSAGNVNSLHEVIHTSSSFYGEQTAYLQSLLNRNIQSSATSYSISSINLHTNDHFTVNVSENYSITKPNEGTNNIVQKSTYTVKRIDGQLYITALQL</sequence>